<dbReference type="InterPro" id="IPR005162">
    <property type="entry name" value="Retrotrans_gag_dom"/>
</dbReference>
<feature type="region of interest" description="Disordered" evidence="2">
    <location>
        <begin position="401"/>
        <end position="473"/>
    </location>
</feature>
<dbReference type="SMART" id="SM00343">
    <property type="entry name" value="ZnF_C2HC"/>
    <property type="match status" value="2"/>
</dbReference>
<dbReference type="Pfam" id="PF00098">
    <property type="entry name" value="zf-CCHC"/>
    <property type="match status" value="1"/>
</dbReference>
<keyword evidence="1" id="KW-0479">Metal-binding</keyword>
<sequence length="590" mass="66720">MADDNEQRDDRRDPREPRERPAEQRERPAEQRDRQGQLEPDHDVDLDDVVDIVEAHHQRLAGQHRRGRGQRRPRGGRGRRARGGGRARRIMEFRVREDMDVEQDGVPARRQRLQRERRVPRRFLEGGQEREAHENQGAAQEQEEPLEVLVGEPRRVRIPAAARRRREEEQDDVLQINYDGDDEDMEEHREPQQQANDNNEEPQQQANDNNAALFLRLLETMGSKNKNKKYNEVPKYNGDTDYSIYQVQFNTMAEANEWTTQDKRTALLQALTGNATDVIANLQSAEVPLTFEALDEALVKTFSKTASMWERKKDFTTLMQEKDQTIRQFARQVERLGRAYLRNMKESDIQESLIERFIKGLADKKAAGRLAYTALPTLDEALKTLNRGLSLEIEEPPAKRIRLAKAEDTDKEEEKEEDAKVSMVYPDQAAAGTSSATQTGGRGSRGGFRGGRGTRGGFRGGRGSRGGRGGYNSSDNDKHITCRFCGKIGHRMANCWHNTAHNGNHNNSNGNANNSNGMNCHSCGKPGHFARNCRNNKGNAAAGGFSMPNVPPDLYKATVQWFLNQNKGNNGASTSTDKNVPFVPSKNQEN</sequence>
<dbReference type="Pfam" id="PF03732">
    <property type="entry name" value="Retrotrans_gag"/>
    <property type="match status" value="1"/>
</dbReference>
<dbReference type="KEGG" id="foc:127751293"/>
<organism evidence="4 5">
    <name type="scientific">Frankliniella occidentalis</name>
    <name type="common">Western flower thrips</name>
    <name type="synonym">Euthrips occidentalis</name>
    <dbReference type="NCBI Taxonomy" id="133901"/>
    <lineage>
        <taxon>Eukaryota</taxon>
        <taxon>Metazoa</taxon>
        <taxon>Ecdysozoa</taxon>
        <taxon>Arthropoda</taxon>
        <taxon>Hexapoda</taxon>
        <taxon>Insecta</taxon>
        <taxon>Pterygota</taxon>
        <taxon>Neoptera</taxon>
        <taxon>Paraneoptera</taxon>
        <taxon>Thysanoptera</taxon>
        <taxon>Terebrantia</taxon>
        <taxon>Thripoidea</taxon>
        <taxon>Thripidae</taxon>
        <taxon>Frankliniella</taxon>
    </lineage>
</organism>
<feature type="compositionally biased region" description="Basic and acidic residues" evidence="2">
    <location>
        <begin position="89"/>
        <end position="98"/>
    </location>
</feature>
<dbReference type="PANTHER" id="PTHR33223:SF6">
    <property type="entry name" value="CCHC-TYPE DOMAIN-CONTAINING PROTEIN"/>
    <property type="match status" value="1"/>
</dbReference>
<dbReference type="SUPFAM" id="SSF57756">
    <property type="entry name" value="Retrovirus zinc finger-like domains"/>
    <property type="match status" value="1"/>
</dbReference>
<dbReference type="OrthoDB" id="8300685at2759"/>
<dbReference type="GO" id="GO:0008270">
    <property type="term" value="F:zinc ion binding"/>
    <property type="evidence" value="ECO:0007669"/>
    <property type="project" value="UniProtKB-KW"/>
</dbReference>
<feature type="compositionally biased region" description="Low complexity" evidence="2">
    <location>
        <begin position="428"/>
        <end position="439"/>
    </location>
</feature>
<dbReference type="InterPro" id="IPR001878">
    <property type="entry name" value="Znf_CCHC"/>
</dbReference>
<proteinExistence type="predicted"/>
<dbReference type="RefSeq" id="XP_052130562.1">
    <property type="nucleotide sequence ID" value="XM_052274602.1"/>
</dbReference>
<feature type="region of interest" description="Disordered" evidence="2">
    <location>
        <begin position="566"/>
        <end position="590"/>
    </location>
</feature>
<gene>
    <name evidence="5" type="primary">LOC127751293</name>
</gene>
<feature type="region of interest" description="Disordered" evidence="2">
    <location>
        <begin position="1"/>
        <end position="205"/>
    </location>
</feature>
<evidence type="ECO:0000313" key="4">
    <source>
        <dbReference type="Proteomes" id="UP000504606"/>
    </source>
</evidence>
<reference evidence="5" key="1">
    <citation type="submission" date="2025-08" db="UniProtKB">
        <authorList>
            <consortium name="RefSeq"/>
        </authorList>
    </citation>
    <scope>IDENTIFICATION</scope>
    <source>
        <tissue evidence="5">Whole organism</tissue>
    </source>
</reference>
<dbReference type="Gene3D" id="4.10.60.10">
    <property type="entry name" value="Zinc finger, CCHC-type"/>
    <property type="match status" value="1"/>
</dbReference>
<feature type="compositionally biased region" description="Basic and acidic residues" evidence="2">
    <location>
        <begin position="113"/>
        <end position="134"/>
    </location>
</feature>
<protein>
    <submittedName>
        <fullName evidence="5">Uncharacterized protein LOC127751293</fullName>
    </submittedName>
</protein>
<feature type="compositionally biased region" description="Gly residues" evidence="2">
    <location>
        <begin position="440"/>
        <end position="470"/>
    </location>
</feature>
<evidence type="ECO:0000259" key="3">
    <source>
        <dbReference type="PROSITE" id="PS50158"/>
    </source>
</evidence>
<dbReference type="GO" id="GO:0003676">
    <property type="term" value="F:nucleic acid binding"/>
    <property type="evidence" value="ECO:0007669"/>
    <property type="project" value="InterPro"/>
</dbReference>
<evidence type="ECO:0000256" key="1">
    <source>
        <dbReference type="PROSITE-ProRule" id="PRU00047"/>
    </source>
</evidence>
<dbReference type="PANTHER" id="PTHR33223">
    <property type="entry name" value="CCHC-TYPE DOMAIN-CONTAINING PROTEIN"/>
    <property type="match status" value="1"/>
</dbReference>
<dbReference type="GeneID" id="127751293"/>
<feature type="domain" description="CCHC-type" evidence="3">
    <location>
        <begin position="520"/>
        <end position="535"/>
    </location>
</feature>
<dbReference type="PROSITE" id="PS50158">
    <property type="entry name" value="ZF_CCHC"/>
    <property type="match status" value="1"/>
</dbReference>
<feature type="compositionally biased region" description="Polar residues" evidence="2">
    <location>
        <begin position="192"/>
        <end position="205"/>
    </location>
</feature>
<evidence type="ECO:0000313" key="5">
    <source>
        <dbReference type="RefSeq" id="XP_052130562.1"/>
    </source>
</evidence>
<feature type="compositionally biased region" description="Basic residues" evidence="2">
    <location>
        <begin position="58"/>
        <end position="88"/>
    </location>
</feature>
<keyword evidence="4" id="KW-1185">Reference proteome</keyword>
<dbReference type="Proteomes" id="UP000504606">
    <property type="component" value="Unplaced"/>
</dbReference>
<feature type="compositionally biased region" description="Polar residues" evidence="2">
    <location>
        <begin position="566"/>
        <end position="578"/>
    </location>
</feature>
<evidence type="ECO:0000256" key="2">
    <source>
        <dbReference type="SAM" id="MobiDB-lite"/>
    </source>
</evidence>
<accession>A0A9C6X7F4</accession>
<name>A0A9C6X7F4_FRAOC</name>
<dbReference type="AlphaFoldDB" id="A0A9C6X7F4"/>
<keyword evidence="1" id="KW-0863">Zinc-finger</keyword>
<feature type="compositionally biased region" description="Basic and acidic residues" evidence="2">
    <location>
        <begin position="8"/>
        <end position="43"/>
    </location>
</feature>
<dbReference type="InterPro" id="IPR036875">
    <property type="entry name" value="Znf_CCHC_sf"/>
</dbReference>
<keyword evidence="1" id="KW-0862">Zinc</keyword>